<keyword evidence="6" id="KW-0028">Amino-acid biosynthesis</keyword>
<comment type="cofactor">
    <cofactor evidence="2">
        <name>Mg(2+)</name>
        <dbReference type="ChEBI" id="CHEBI:18420"/>
    </cofactor>
</comment>
<feature type="domain" description="Isopropylmalate dehydrogenase-like" evidence="13">
    <location>
        <begin position="4"/>
        <end position="349"/>
    </location>
</feature>
<dbReference type="RefSeq" id="WP_188679940.1">
    <property type="nucleotide sequence ID" value="NZ_BMNY01000001.1"/>
</dbReference>
<dbReference type="PANTHER" id="PTHR43275">
    <property type="entry name" value="D-MALATE DEHYDROGENASE [DECARBOXYLATING]"/>
    <property type="match status" value="1"/>
</dbReference>
<organism evidence="14 15">
    <name type="scientific">Thermogymnomonas acidicola</name>
    <dbReference type="NCBI Taxonomy" id="399579"/>
    <lineage>
        <taxon>Archaea</taxon>
        <taxon>Methanobacteriati</taxon>
        <taxon>Thermoplasmatota</taxon>
        <taxon>Thermoplasmata</taxon>
        <taxon>Thermoplasmatales</taxon>
        <taxon>Thermogymnomonas</taxon>
    </lineage>
</organism>
<name>A0AA37BQ90_9ARCH</name>
<dbReference type="Gene3D" id="3.40.718.10">
    <property type="entry name" value="Isopropylmalate Dehydrogenase"/>
    <property type="match status" value="1"/>
</dbReference>
<dbReference type="AlphaFoldDB" id="A0AA37BQ90"/>
<accession>A0AA37BQ90</accession>
<evidence type="ECO:0000256" key="6">
    <source>
        <dbReference type="ARBA" id="ARBA00022605"/>
    </source>
</evidence>
<evidence type="ECO:0000256" key="12">
    <source>
        <dbReference type="ARBA" id="ARBA00023304"/>
    </source>
</evidence>
<dbReference type="FunFam" id="3.40.718.10:FF:000006">
    <property type="entry name" value="3-isopropylmalate dehydrogenase"/>
    <property type="match status" value="1"/>
</dbReference>
<evidence type="ECO:0000256" key="7">
    <source>
        <dbReference type="ARBA" id="ARBA00022723"/>
    </source>
</evidence>
<proteinExistence type="predicted"/>
<protein>
    <recommendedName>
        <fullName evidence="4">3-isopropylmalate dehydrogenase</fullName>
        <ecNumber evidence="4">1.1.1.85</ecNumber>
    </recommendedName>
</protein>
<dbReference type="EC" id="1.1.1.85" evidence="4"/>
<dbReference type="PROSITE" id="PS00470">
    <property type="entry name" value="IDH_IMDH"/>
    <property type="match status" value="1"/>
</dbReference>
<evidence type="ECO:0000256" key="10">
    <source>
        <dbReference type="ARBA" id="ARBA00023027"/>
    </source>
</evidence>
<evidence type="ECO:0000256" key="4">
    <source>
        <dbReference type="ARBA" id="ARBA00013101"/>
    </source>
</evidence>
<dbReference type="GO" id="GO:0051287">
    <property type="term" value="F:NAD binding"/>
    <property type="evidence" value="ECO:0007669"/>
    <property type="project" value="InterPro"/>
</dbReference>
<dbReference type="PANTHER" id="PTHR43275:SF1">
    <property type="entry name" value="D-MALATE DEHYDROGENASE [DECARBOXYLATING]"/>
    <property type="match status" value="1"/>
</dbReference>
<dbReference type="SMART" id="SM01329">
    <property type="entry name" value="Iso_dh"/>
    <property type="match status" value="1"/>
</dbReference>
<dbReference type="InterPro" id="IPR024084">
    <property type="entry name" value="IsoPropMal-DH-like_dom"/>
</dbReference>
<dbReference type="Pfam" id="PF00180">
    <property type="entry name" value="Iso_dh"/>
    <property type="match status" value="1"/>
</dbReference>
<dbReference type="InterPro" id="IPR019818">
    <property type="entry name" value="IsoCit/isopropylmalate_DH_CS"/>
</dbReference>
<keyword evidence="11" id="KW-0464">Manganese</keyword>
<evidence type="ECO:0000256" key="5">
    <source>
        <dbReference type="ARBA" id="ARBA00022430"/>
    </source>
</evidence>
<evidence type="ECO:0000256" key="1">
    <source>
        <dbReference type="ARBA" id="ARBA00001936"/>
    </source>
</evidence>
<dbReference type="GO" id="GO:0003862">
    <property type="term" value="F:3-isopropylmalate dehydrogenase activity"/>
    <property type="evidence" value="ECO:0007669"/>
    <property type="project" value="UniProtKB-EC"/>
</dbReference>
<keyword evidence="8" id="KW-0460">Magnesium</keyword>
<dbReference type="Proteomes" id="UP000632195">
    <property type="component" value="Unassembled WGS sequence"/>
</dbReference>
<comment type="subunit">
    <text evidence="3">Homodimer.</text>
</comment>
<gene>
    <name evidence="14" type="ORF">GCM10007108_04510</name>
</gene>
<dbReference type="GO" id="GO:0000287">
    <property type="term" value="F:magnesium ion binding"/>
    <property type="evidence" value="ECO:0007669"/>
    <property type="project" value="InterPro"/>
</dbReference>
<sequence>MSERIMVLEGDGIGPEVVGCAIRALEALNDAYGLGLEFVKYDVGARSISQGEWTVEGVIEEARKFRAILKGPMGDPGIRNRQGTEGGLDLILALRFSLDLYANVRPVRLLPGVSSPLRNFSRPDSIDYTLIRENSEGLYASHFGGMELRDEVAVDNQIITRKGVERVSRMAFEIARRGRGSPWDGRKRVLCVEKSNVLRSFAFFRRVFDEVSADYGDVEAGHMYADAMAQYMVLHPDRLNVVVTENMFGDILSDLGAATVGGLGVAYSANLNERMGMFEPVHGSAPDIAGKGIANPVAMLLSASMMLDFLSKRDAAVALESAVIRAMSSGALTQDLGGHLGSEGFTDKVIENMG</sequence>
<evidence type="ECO:0000256" key="8">
    <source>
        <dbReference type="ARBA" id="ARBA00022842"/>
    </source>
</evidence>
<evidence type="ECO:0000256" key="2">
    <source>
        <dbReference type="ARBA" id="ARBA00001946"/>
    </source>
</evidence>
<dbReference type="InterPro" id="IPR050501">
    <property type="entry name" value="ICDH/IPMDH"/>
</dbReference>
<reference evidence="14" key="2">
    <citation type="submission" date="2022-09" db="EMBL/GenBank/DDBJ databases">
        <authorList>
            <person name="Sun Q."/>
            <person name="Ohkuma M."/>
        </authorList>
    </citation>
    <scope>NUCLEOTIDE SEQUENCE</scope>
    <source>
        <strain evidence="14">JCM 13583</strain>
    </source>
</reference>
<dbReference type="EMBL" id="BMNY01000001">
    <property type="protein sequence ID" value="GGM69519.1"/>
    <property type="molecule type" value="Genomic_DNA"/>
</dbReference>
<evidence type="ECO:0000313" key="15">
    <source>
        <dbReference type="Proteomes" id="UP000632195"/>
    </source>
</evidence>
<keyword evidence="10" id="KW-0520">NAD</keyword>
<keyword evidence="7" id="KW-0479">Metal-binding</keyword>
<evidence type="ECO:0000256" key="9">
    <source>
        <dbReference type="ARBA" id="ARBA00023002"/>
    </source>
</evidence>
<comment type="caution">
    <text evidence="14">The sequence shown here is derived from an EMBL/GenBank/DDBJ whole genome shotgun (WGS) entry which is preliminary data.</text>
</comment>
<evidence type="ECO:0000256" key="3">
    <source>
        <dbReference type="ARBA" id="ARBA00011738"/>
    </source>
</evidence>
<evidence type="ECO:0000259" key="13">
    <source>
        <dbReference type="SMART" id="SM01329"/>
    </source>
</evidence>
<keyword evidence="5" id="KW-0432">Leucine biosynthesis</keyword>
<reference evidence="14" key="1">
    <citation type="journal article" date="2014" name="Int. J. Syst. Evol. Microbiol.">
        <title>Complete genome sequence of Corynebacterium casei LMG S-19264T (=DSM 44701T), isolated from a smear-ripened cheese.</title>
        <authorList>
            <consortium name="US DOE Joint Genome Institute (JGI-PGF)"/>
            <person name="Walter F."/>
            <person name="Albersmeier A."/>
            <person name="Kalinowski J."/>
            <person name="Ruckert C."/>
        </authorList>
    </citation>
    <scope>NUCLEOTIDE SEQUENCE</scope>
    <source>
        <strain evidence="14">JCM 13583</strain>
    </source>
</reference>
<comment type="cofactor">
    <cofactor evidence="1">
        <name>Mn(2+)</name>
        <dbReference type="ChEBI" id="CHEBI:29035"/>
    </cofactor>
</comment>
<dbReference type="GO" id="GO:0009098">
    <property type="term" value="P:L-leucine biosynthetic process"/>
    <property type="evidence" value="ECO:0007669"/>
    <property type="project" value="UniProtKB-KW"/>
</dbReference>
<evidence type="ECO:0000313" key="14">
    <source>
        <dbReference type="EMBL" id="GGM69519.1"/>
    </source>
</evidence>
<keyword evidence="9" id="KW-0560">Oxidoreductase</keyword>
<dbReference type="SUPFAM" id="SSF53659">
    <property type="entry name" value="Isocitrate/Isopropylmalate dehydrogenase-like"/>
    <property type="match status" value="1"/>
</dbReference>
<keyword evidence="15" id="KW-1185">Reference proteome</keyword>
<evidence type="ECO:0000256" key="11">
    <source>
        <dbReference type="ARBA" id="ARBA00023211"/>
    </source>
</evidence>
<keyword evidence="12" id="KW-0100">Branched-chain amino acid biosynthesis</keyword>